<organism evidence="6 7">
    <name type="scientific">Trichoplusia ni</name>
    <name type="common">Cabbage looper</name>
    <dbReference type="NCBI Taxonomy" id="7111"/>
    <lineage>
        <taxon>Eukaryota</taxon>
        <taxon>Metazoa</taxon>
        <taxon>Ecdysozoa</taxon>
        <taxon>Arthropoda</taxon>
        <taxon>Hexapoda</taxon>
        <taxon>Insecta</taxon>
        <taxon>Pterygota</taxon>
        <taxon>Neoptera</taxon>
        <taxon>Endopterygota</taxon>
        <taxon>Lepidoptera</taxon>
        <taxon>Glossata</taxon>
        <taxon>Ditrysia</taxon>
        <taxon>Noctuoidea</taxon>
        <taxon>Noctuidae</taxon>
        <taxon>Plusiinae</taxon>
        <taxon>Trichoplusia</taxon>
    </lineage>
</organism>
<protein>
    <submittedName>
        <fullName evidence="7">Uncharacterized protein LOC113492845 isoform X1</fullName>
    </submittedName>
</protein>
<keyword evidence="3" id="KW-0720">Serine protease</keyword>
<keyword evidence="2" id="KW-0378">Hydrolase</keyword>
<keyword evidence="6" id="KW-1185">Reference proteome</keyword>
<dbReference type="InterPro" id="IPR001254">
    <property type="entry name" value="Trypsin_dom"/>
</dbReference>
<dbReference type="InParanoid" id="A0A7E5VDL3"/>
<keyword evidence="1" id="KW-0645">Protease</keyword>
<dbReference type="PROSITE" id="PS50240">
    <property type="entry name" value="TRYPSIN_DOM"/>
    <property type="match status" value="1"/>
</dbReference>
<evidence type="ECO:0000256" key="4">
    <source>
        <dbReference type="ARBA" id="ARBA00023157"/>
    </source>
</evidence>
<dbReference type="InterPro" id="IPR050430">
    <property type="entry name" value="Peptidase_S1"/>
</dbReference>
<feature type="domain" description="Peptidase S1" evidence="5">
    <location>
        <begin position="99"/>
        <end position="342"/>
    </location>
</feature>
<dbReference type="GO" id="GO:0004252">
    <property type="term" value="F:serine-type endopeptidase activity"/>
    <property type="evidence" value="ECO:0007669"/>
    <property type="project" value="InterPro"/>
</dbReference>
<evidence type="ECO:0000259" key="5">
    <source>
        <dbReference type="PROSITE" id="PS50240"/>
    </source>
</evidence>
<dbReference type="InterPro" id="IPR009003">
    <property type="entry name" value="Peptidase_S1_PA"/>
</dbReference>
<evidence type="ECO:0000313" key="7">
    <source>
        <dbReference type="RefSeq" id="XP_026726340.1"/>
    </source>
</evidence>
<gene>
    <name evidence="7" type="primary">LOC113492845</name>
</gene>
<dbReference type="KEGG" id="tnl:113492845"/>
<name>A0A7E5VDL3_TRINI</name>
<dbReference type="Proteomes" id="UP000322000">
    <property type="component" value="Chromosome 1"/>
</dbReference>
<reference evidence="7" key="1">
    <citation type="submission" date="2025-08" db="UniProtKB">
        <authorList>
            <consortium name="RefSeq"/>
        </authorList>
    </citation>
    <scope>IDENTIFICATION</scope>
</reference>
<dbReference type="Gene3D" id="2.40.10.10">
    <property type="entry name" value="Trypsin-like serine proteases"/>
    <property type="match status" value="2"/>
</dbReference>
<dbReference type="GO" id="GO:0006508">
    <property type="term" value="P:proteolysis"/>
    <property type="evidence" value="ECO:0007669"/>
    <property type="project" value="UniProtKB-KW"/>
</dbReference>
<dbReference type="Pfam" id="PF00089">
    <property type="entry name" value="Trypsin"/>
    <property type="match status" value="1"/>
</dbReference>
<dbReference type="AlphaFoldDB" id="A0A7E5VDL3"/>
<evidence type="ECO:0000256" key="1">
    <source>
        <dbReference type="ARBA" id="ARBA00022670"/>
    </source>
</evidence>
<evidence type="ECO:0000313" key="6">
    <source>
        <dbReference type="Proteomes" id="UP000322000"/>
    </source>
</evidence>
<sequence>MCGSTIWQDQFPFYKERLYHQYSYKFQKALGHLLATGKLNKIKYQLIVKNHKMGAGQIGGIATLGNCSINKNNNNFFRSVTRSLNCMFIHFAVDMDFNNAAGFLGTPAEVTEGQYMVHYLSHAMMFCMGVLIEAHVVLTPATCVIGERYKFNVVGGTHKFLENAGVSRGVHHLCIHKGYNTSLRWSDCMTDNIALLVLSYQFSFHQPEEGADFLINRVRYGVTAPRDESLYTDTSCKYYGWGSRRNGYLIPLLIVLHRMSVHLLPRHKCLAMFNYQEKYLCIQQGHCKTPKFGALCPDDVGSVIVCSGFAQGMMTSRLVDRPCGVGFLDLSKYNKFLTCGVDDSRDVLDHDTHMEYDFTTVTFHRTPALATPALNASREIKNEPM</sequence>
<dbReference type="SUPFAM" id="SSF50494">
    <property type="entry name" value="Trypsin-like serine proteases"/>
    <property type="match status" value="1"/>
</dbReference>
<dbReference type="SMART" id="SM00020">
    <property type="entry name" value="Tryp_SPc"/>
    <property type="match status" value="1"/>
</dbReference>
<evidence type="ECO:0000256" key="3">
    <source>
        <dbReference type="ARBA" id="ARBA00022825"/>
    </source>
</evidence>
<evidence type="ECO:0000256" key="2">
    <source>
        <dbReference type="ARBA" id="ARBA00022801"/>
    </source>
</evidence>
<proteinExistence type="predicted"/>
<dbReference type="PANTHER" id="PTHR24276">
    <property type="entry name" value="POLYSERASE-RELATED"/>
    <property type="match status" value="1"/>
</dbReference>
<dbReference type="InterPro" id="IPR043504">
    <property type="entry name" value="Peptidase_S1_PA_chymotrypsin"/>
</dbReference>
<dbReference type="OrthoDB" id="7444286at2759"/>
<dbReference type="RefSeq" id="XP_026726340.1">
    <property type="nucleotide sequence ID" value="XM_026870539.1"/>
</dbReference>
<dbReference type="PANTHER" id="PTHR24276:SF98">
    <property type="entry name" value="FI18310P1-RELATED"/>
    <property type="match status" value="1"/>
</dbReference>
<keyword evidence="4" id="KW-1015">Disulfide bond</keyword>
<accession>A0A7E5VDL3</accession>
<dbReference type="GeneID" id="113492845"/>